<dbReference type="EMBL" id="FNWQ01000009">
    <property type="protein sequence ID" value="SEH47939.1"/>
    <property type="molecule type" value="Genomic_DNA"/>
</dbReference>
<protein>
    <submittedName>
        <fullName evidence="1">Uncharacterized protein</fullName>
    </submittedName>
</protein>
<name>A0A1H6INQ0_CHRCI</name>
<dbReference type="Proteomes" id="UP000198561">
    <property type="component" value="Unassembled WGS sequence"/>
</dbReference>
<sequence>MFILKLTSNRYGLTKSNKDYLFLLGIKKNEKSLLLKVSNFHNNDIVIQVEFIMAKKGVWEYRRFWRFVLVINKLRVIFWIIR</sequence>
<evidence type="ECO:0000313" key="1">
    <source>
        <dbReference type="EMBL" id="SEH47939.1"/>
    </source>
</evidence>
<reference evidence="1 2" key="1">
    <citation type="submission" date="2016-10" db="EMBL/GenBank/DDBJ databases">
        <authorList>
            <person name="de Groot N.N."/>
        </authorList>
    </citation>
    <scope>NUCLEOTIDE SEQUENCE [LARGE SCALE GENOMIC DNA]</scope>
    <source>
        <strain evidence="1 2">DSM 23031</strain>
    </source>
</reference>
<proteinExistence type="predicted"/>
<dbReference type="AlphaFoldDB" id="A0A1H6INQ0"/>
<organism evidence="1 2">
    <name type="scientific">Chryseobacterium culicis</name>
    <dbReference type="NCBI Taxonomy" id="680127"/>
    <lineage>
        <taxon>Bacteria</taxon>
        <taxon>Pseudomonadati</taxon>
        <taxon>Bacteroidota</taxon>
        <taxon>Flavobacteriia</taxon>
        <taxon>Flavobacteriales</taxon>
        <taxon>Weeksellaceae</taxon>
        <taxon>Chryseobacterium group</taxon>
        <taxon>Chryseobacterium</taxon>
    </lineage>
</organism>
<gene>
    <name evidence="1" type="ORF">SAMN05421593_4542</name>
</gene>
<accession>A0A1H6INQ0</accession>
<evidence type="ECO:0000313" key="2">
    <source>
        <dbReference type="Proteomes" id="UP000198561"/>
    </source>
</evidence>